<dbReference type="CDD" id="cd10917">
    <property type="entry name" value="CE4_NodB_like_6s_7s"/>
    <property type="match status" value="1"/>
</dbReference>
<evidence type="ECO:0000256" key="4">
    <source>
        <dbReference type="SAM" id="Phobius"/>
    </source>
</evidence>
<evidence type="ECO:0000313" key="6">
    <source>
        <dbReference type="EMBL" id="OZG67863.1"/>
    </source>
</evidence>
<proteinExistence type="predicted"/>
<keyword evidence="4" id="KW-0472">Membrane</keyword>
<evidence type="ECO:0000313" key="7">
    <source>
        <dbReference type="Proteomes" id="UP000216451"/>
    </source>
</evidence>
<dbReference type="Pfam" id="PF01522">
    <property type="entry name" value="Polysacc_deac_1"/>
    <property type="match status" value="1"/>
</dbReference>
<feature type="region of interest" description="Disordered" evidence="3">
    <location>
        <begin position="1"/>
        <end position="82"/>
    </location>
</feature>
<dbReference type="Proteomes" id="UP000216451">
    <property type="component" value="Unassembled WGS sequence"/>
</dbReference>
<dbReference type="Gene3D" id="3.20.20.370">
    <property type="entry name" value="Glycoside hydrolase/deacetylase"/>
    <property type="match status" value="1"/>
</dbReference>
<dbReference type="GeneID" id="98295186"/>
<keyword evidence="1" id="KW-0479">Metal-binding</keyword>
<dbReference type="PANTHER" id="PTHR10587:SF133">
    <property type="entry name" value="CHITIN DEACETYLASE 1-RELATED"/>
    <property type="match status" value="1"/>
</dbReference>
<evidence type="ECO:0000259" key="5">
    <source>
        <dbReference type="PROSITE" id="PS51677"/>
    </source>
</evidence>
<dbReference type="EMBL" id="MWXA01000003">
    <property type="protein sequence ID" value="OZG67863.1"/>
    <property type="molecule type" value="Genomic_DNA"/>
</dbReference>
<comment type="caution">
    <text evidence="6">The sequence shown here is derived from an EMBL/GenBank/DDBJ whole genome shotgun (WGS) entry which is preliminary data.</text>
</comment>
<keyword evidence="7" id="KW-1185">Reference proteome</keyword>
<dbReference type="AlphaFoldDB" id="A0A261G9E8"/>
<dbReference type="GO" id="GO:0016810">
    <property type="term" value="F:hydrolase activity, acting on carbon-nitrogen (but not peptide) bonds"/>
    <property type="evidence" value="ECO:0007669"/>
    <property type="project" value="InterPro"/>
</dbReference>
<dbReference type="InterPro" id="IPR011330">
    <property type="entry name" value="Glyco_hydro/deAcase_b/a-brl"/>
</dbReference>
<dbReference type="GO" id="GO:0005975">
    <property type="term" value="P:carbohydrate metabolic process"/>
    <property type="evidence" value="ECO:0007669"/>
    <property type="project" value="InterPro"/>
</dbReference>
<dbReference type="InterPro" id="IPR002509">
    <property type="entry name" value="NODB_dom"/>
</dbReference>
<protein>
    <submittedName>
        <fullName evidence="6">Polysaccharide deacetylase</fullName>
    </submittedName>
</protein>
<feature type="compositionally biased region" description="Basic and acidic residues" evidence="3">
    <location>
        <begin position="1"/>
        <end position="19"/>
    </location>
</feature>
<organism evidence="6 7">
    <name type="scientific">Bifidobacterium aquikefiri</name>
    <dbReference type="NCBI Taxonomy" id="1653207"/>
    <lineage>
        <taxon>Bacteria</taxon>
        <taxon>Bacillati</taxon>
        <taxon>Actinomycetota</taxon>
        <taxon>Actinomycetes</taxon>
        <taxon>Bifidobacteriales</taxon>
        <taxon>Bifidobacteriaceae</taxon>
        <taxon>Bifidobacterium</taxon>
    </lineage>
</organism>
<keyword evidence="4" id="KW-0812">Transmembrane</keyword>
<accession>A0A261G9E8</accession>
<dbReference type="GO" id="GO:0016020">
    <property type="term" value="C:membrane"/>
    <property type="evidence" value="ECO:0007669"/>
    <property type="project" value="TreeGrafter"/>
</dbReference>
<feature type="domain" description="NodB homology" evidence="5">
    <location>
        <begin position="286"/>
        <end position="465"/>
    </location>
</feature>
<evidence type="ECO:0000256" key="2">
    <source>
        <dbReference type="ARBA" id="ARBA00022801"/>
    </source>
</evidence>
<evidence type="ECO:0000256" key="1">
    <source>
        <dbReference type="ARBA" id="ARBA00022723"/>
    </source>
</evidence>
<feature type="transmembrane region" description="Helical" evidence="4">
    <location>
        <begin position="103"/>
        <end position="125"/>
    </location>
</feature>
<feature type="compositionally biased region" description="Low complexity" evidence="3">
    <location>
        <begin position="23"/>
        <end position="41"/>
    </location>
</feature>
<gene>
    <name evidence="6" type="ORF">BAQU_0508</name>
</gene>
<keyword evidence="2" id="KW-0378">Hydrolase</keyword>
<dbReference type="RefSeq" id="WP_158215616.1">
    <property type="nucleotide sequence ID" value="NZ_CALENZ010000004.1"/>
</dbReference>
<dbReference type="OrthoDB" id="9763050at2"/>
<evidence type="ECO:0000256" key="3">
    <source>
        <dbReference type="SAM" id="MobiDB-lite"/>
    </source>
</evidence>
<keyword evidence="4" id="KW-1133">Transmembrane helix</keyword>
<name>A0A261G9E8_9BIFI</name>
<dbReference type="PANTHER" id="PTHR10587">
    <property type="entry name" value="GLYCOSYL TRANSFERASE-RELATED"/>
    <property type="match status" value="1"/>
</dbReference>
<reference evidence="6 7" key="1">
    <citation type="journal article" date="2017" name="BMC Genomics">
        <title>Comparative genomic and phylogenomic analyses of the Bifidobacteriaceae family.</title>
        <authorList>
            <person name="Lugli G.A."/>
            <person name="Milani C."/>
            <person name="Turroni F."/>
            <person name="Duranti S."/>
            <person name="Mancabelli L."/>
            <person name="Mangifesta M."/>
            <person name="Ferrario C."/>
            <person name="Modesto M."/>
            <person name="Mattarelli P."/>
            <person name="Jiri K."/>
            <person name="van Sinderen D."/>
            <person name="Ventura M."/>
        </authorList>
    </citation>
    <scope>NUCLEOTIDE SEQUENCE [LARGE SCALE GENOMIC DNA]</scope>
    <source>
        <strain evidence="6 7">LMG 28769</strain>
    </source>
</reference>
<dbReference type="PROSITE" id="PS51677">
    <property type="entry name" value="NODB"/>
    <property type="match status" value="1"/>
</dbReference>
<dbReference type="SUPFAM" id="SSF88713">
    <property type="entry name" value="Glycoside hydrolase/deacetylase"/>
    <property type="match status" value="1"/>
</dbReference>
<sequence length="493" mass="53889">MGRQKNESNLEHASEHAHDSTVAPAQAQASSPAQASAQHPHAMNHAIVGSEPPHPPLPQGKGSADLSPRPHHPDTAHAQETTATAPLAVDDIPNSPRNHRISIVLTVSLLCVMAIFILSGTWYWWNNYRRFSVSINDESMQVTGKQSLDSILKNHNYFGTKPGALKSLTGKTLKANGGEAIVIKLNSHRISPSQFDSTHLHSNDIVTVSTGSDETEGHTVEKKTIPYSATMKLGGAVQFVAQQGEDGKQEYWVGKDSGETVPKKVIAQPKTLQIDSINPRPPADKKVIALTFDDGPSQYSTPILQILKSKGVKATFMDIGNQSTQMPQIEQQMLADGNQVVSHSYSHPDLTTLNRDALRKELTSGFNALKTASNSTTRMLRAPYGSFNKETWMNSSDIVSSNILWTIDTQDWKQPGENAIKNEVMNNAYSGAIVLMHDGGGNRTQDIHVLPDIIDSLKSQGYQFVTMNELISMDGRFPDWVKNNVVAPKPDAQ</sequence>
<dbReference type="GO" id="GO:0046872">
    <property type="term" value="F:metal ion binding"/>
    <property type="evidence" value="ECO:0007669"/>
    <property type="project" value="UniProtKB-KW"/>
</dbReference>
<dbReference type="InterPro" id="IPR050248">
    <property type="entry name" value="Polysacc_deacetylase_ArnD"/>
</dbReference>